<dbReference type="SUPFAM" id="SSF52540">
    <property type="entry name" value="P-loop containing nucleoside triphosphate hydrolases"/>
    <property type="match status" value="1"/>
</dbReference>
<dbReference type="CDD" id="cd00882">
    <property type="entry name" value="Ras_like_GTPase"/>
    <property type="match status" value="1"/>
</dbReference>
<gene>
    <name evidence="3" type="ORF">GGX14DRAFT_696822</name>
</gene>
<keyword evidence="2" id="KW-0472">Membrane</keyword>
<reference evidence="3" key="1">
    <citation type="submission" date="2023-03" db="EMBL/GenBank/DDBJ databases">
        <title>Massive genome expansion in bonnet fungi (Mycena s.s.) driven by repeated elements and novel gene families across ecological guilds.</title>
        <authorList>
            <consortium name="Lawrence Berkeley National Laboratory"/>
            <person name="Harder C.B."/>
            <person name="Miyauchi S."/>
            <person name="Viragh M."/>
            <person name="Kuo A."/>
            <person name="Thoen E."/>
            <person name="Andreopoulos B."/>
            <person name="Lu D."/>
            <person name="Skrede I."/>
            <person name="Drula E."/>
            <person name="Henrissat B."/>
            <person name="Morin E."/>
            <person name="Kohler A."/>
            <person name="Barry K."/>
            <person name="LaButti K."/>
            <person name="Morin E."/>
            <person name="Salamov A."/>
            <person name="Lipzen A."/>
            <person name="Mereny Z."/>
            <person name="Hegedus B."/>
            <person name="Baldrian P."/>
            <person name="Stursova M."/>
            <person name="Weitz H."/>
            <person name="Taylor A."/>
            <person name="Grigoriev I.V."/>
            <person name="Nagy L.G."/>
            <person name="Martin F."/>
            <person name="Kauserud H."/>
        </authorList>
    </citation>
    <scope>NUCLEOTIDE SEQUENCE</scope>
    <source>
        <strain evidence="3">9144</strain>
    </source>
</reference>
<evidence type="ECO:0000256" key="2">
    <source>
        <dbReference type="SAM" id="Phobius"/>
    </source>
</evidence>
<feature type="transmembrane region" description="Helical" evidence="2">
    <location>
        <begin position="387"/>
        <end position="413"/>
    </location>
</feature>
<feature type="region of interest" description="Disordered" evidence="1">
    <location>
        <begin position="21"/>
        <end position="52"/>
    </location>
</feature>
<evidence type="ECO:0008006" key="5">
    <source>
        <dbReference type="Google" id="ProtNLM"/>
    </source>
</evidence>
<dbReference type="Gene3D" id="3.40.50.300">
    <property type="entry name" value="P-loop containing nucleotide triphosphate hydrolases"/>
    <property type="match status" value="1"/>
</dbReference>
<feature type="compositionally biased region" description="Low complexity" evidence="1">
    <location>
        <begin position="29"/>
        <end position="46"/>
    </location>
</feature>
<keyword evidence="2" id="KW-1133">Transmembrane helix</keyword>
<organism evidence="3 4">
    <name type="scientific">Mycena pura</name>
    <dbReference type="NCBI Taxonomy" id="153505"/>
    <lineage>
        <taxon>Eukaryota</taxon>
        <taxon>Fungi</taxon>
        <taxon>Dikarya</taxon>
        <taxon>Basidiomycota</taxon>
        <taxon>Agaricomycotina</taxon>
        <taxon>Agaricomycetes</taxon>
        <taxon>Agaricomycetidae</taxon>
        <taxon>Agaricales</taxon>
        <taxon>Marasmiineae</taxon>
        <taxon>Mycenaceae</taxon>
        <taxon>Mycena</taxon>
    </lineage>
</organism>
<evidence type="ECO:0000256" key="1">
    <source>
        <dbReference type="SAM" id="MobiDB-lite"/>
    </source>
</evidence>
<evidence type="ECO:0000313" key="3">
    <source>
        <dbReference type="EMBL" id="KAJ7213488.1"/>
    </source>
</evidence>
<comment type="caution">
    <text evidence="3">The sequence shown here is derived from an EMBL/GenBank/DDBJ whole genome shotgun (WGS) entry which is preliminary data.</text>
</comment>
<dbReference type="InterPro" id="IPR027417">
    <property type="entry name" value="P-loop_NTPase"/>
</dbReference>
<protein>
    <recommendedName>
        <fullName evidence="5">G domain-containing protein</fullName>
    </recommendedName>
</protein>
<proteinExistence type="predicted"/>
<dbReference type="Proteomes" id="UP001219525">
    <property type="component" value="Unassembled WGS sequence"/>
</dbReference>
<keyword evidence="2" id="KW-0812">Transmembrane</keyword>
<dbReference type="EMBL" id="JARJCW010000021">
    <property type="protein sequence ID" value="KAJ7213488.1"/>
    <property type="molecule type" value="Genomic_DNA"/>
</dbReference>
<keyword evidence="4" id="KW-1185">Reference proteome</keyword>
<dbReference type="AlphaFoldDB" id="A0AAD6VI64"/>
<name>A0AAD6VI64_9AGAR</name>
<evidence type="ECO:0000313" key="4">
    <source>
        <dbReference type="Proteomes" id="UP001219525"/>
    </source>
</evidence>
<sequence length="518" mass="57459">MSMKAGLFRFGRFKRHLPVIESSGLPPDASRGSSTSLTAAASTVQSKPDSVSMASTLENLPLTTDEIREECPRLRVLVVGKTGAGKSSLISHAFGVTVESIAHGKRGKCDINDEIISAENPCFVLHDSMGFEHGDTVNLDLALKFLKDGTEESKPLMDRLHIPTADDRVFETGDEKFLKAASAYAVPVIIVFTQFDKLCGSIYRRLPPKERNNAKSEERAEEKFEEICLEELKPLLLRDKRLCYARTSGLTEGVNAKPDRKSMDDLIQSTQRLVEDCFPGVTGLVSAMAQRASVKTKIDGAFGIGMKKHWRKLASSVVFADRKLETCLNTVHFEVTASWNFHDPNELLRSPNFIEKIRKLAQFVTPDSNEAKMWFPTMANIQSVVGWAMGLAPPIAVVAIPAVAAVSVSALFIRFMANIYQRSPKILRCFMGYIVDLTLILEQIFRVTLSKSSSPLTEPDIEAAFESYVNSGLGNVHREIREFVKDESFTKIARGDDVAEKIRNLIYKYSPSLNGVRS</sequence>
<accession>A0AAD6VI64</accession>